<organism evidence="11 12">
    <name type="scientific">Aplysia californica</name>
    <name type="common">California sea hare</name>
    <dbReference type="NCBI Taxonomy" id="6500"/>
    <lineage>
        <taxon>Eukaryota</taxon>
        <taxon>Metazoa</taxon>
        <taxon>Spiralia</taxon>
        <taxon>Lophotrochozoa</taxon>
        <taxon>Mollusca</taxon>
        <taxon>Gastropoda</taxon>
        <taxon>Heterobranchia</taxon>
        <taxon>Euthyneura</taxon>
        <taxon>Tectipleura</taxon>
        <taxon>Aplysiida</taxon>
        <taxon>Aplysioidea</taxon>
        <taxon>Aplysiidae</taxon>
        <taxon>Aplysia</taxon>
    </lineage>
</organism>
<keyword evidence="4" id="KW-0479">Metal-binding</keyword>
<proteinExistence type="predicted"/>
<evidence type="ECO:0000256" key="4">
    <source>
        <dbReference type="ARBA" id="ARBA00022723"/>
    </source>
</evidence>
<evidence type="ECO:0000259" key="10">
    <source>
        <dbReference type="PROSITE" id="PS50178"/>
    </source>
</evidence>
<dbReference type="Proteomes" id="UP000694888">
    <property type="component" value="Unplaced"/>
</dbReference>
<dbReference type="PROSITE" id="PS50178">
    <property type="entry name" value="ZF_FYVE"/>
    <property type="match status" value="1"/>
</dbReference>
<keyword evidence="5 7" id="KW-0863">Zinc-finger</keyword>
<evidence type="ECO:0000256" key="7">
    <source>
        <dbReference type="PROSITE-ProRule" id="PRU00091"/>
    </source>
</evidence>
<dbReference type="SMART" id="SM00233">
    <property type="entry name" value="PH"/>
    <property type="match status" value="1"/>
</dbReference>
<evidence type="ECO:0000256" key="1">
    <source>
        <dbReference type="ARBA" id="ARBA00004496"/>
    </source>
</evidence>
<dbReference type="PANTHER" id="PTHR12673:SF267">
    <property type="entry name" value="PROTEIN CBG10230"/>
    <property type="match status" value="1"/>
</dbReference>
<evidence type="ECO:0000256" key="3">
    <source>
        <dbReference type="ARBA" id="ARBA00022658"/>
    </source>
</evidence>
<dbReference type="GeneID" id="101845232"/>
<dbReference type="InterPro" id="IPR001849">
    <property type="entry name" value="PH_domain"/>
</dbReference>
<keyword evidence="11" id="KW-1185">Reference proteome</keyword>
<name>A0ABM0JKP0_APLCA</name>
<feature type="domain" description="PH" evidence="9">
    <location>
        <begin position="150"/>
        <end position="270"/>
    </location>
</feature>
<dbReference type="Gene3D" id="2.30.29.30">
    <property type="entry name" value="Pleckstrin-homology domain (PH domain)/Phosphotyrosine-binding domain (PTB)"/>
    <property type="match status" value="1"/>
</dbReference>
<evidence type="ECO:0000256" key="2">
    <source>
        <dbReference type="ARBA" id="ARBA00022490"/>
    </source>
</evidence>
<evidence type="ECO:0000256" key="8">
    <source>
        <dbReference type="SAM" id="MobiDB-lite"/>
    </source>
</evidence>
<accession>A0ABM0JKP0</accession>
<comment type="subcellular location">
    <subcellularLocation>
        <location evidence="1">Cytoplasm</location>
    </subcellularLocation>
</comment>
<dbReference type="SUPFAM" id="SSF57903">
    <property type="entry name" value="FYVE/PHD zinc finger"/>
    <property type="match status" value="1"/>
</dbReference>
<keyword evidence="2" id="KW-0963">Cytoplasm</keyword>
<sequence length="271" mass="30487">MCMLCLSEFTITWRRHHCRSCGRVICSQCSDNKAPLRYMKYQPARVCDECYETLKEDMKNDLRKSQGDSGAGRPSISEDDSSTSVSDSVGEERADAGEIAEGAAGKKDDGGLSLTGLMSRFQKIRFSKDKRKANNYRPSVLKEVHANDEGSDMSGYLNIYKSRKWKKLWFVVKGKVLYTYKASEDMAAIESMPLLGYEVTRFNTWFEGAEPSLLFELTHQNTQPLTRKNGEALSAKVIPGTEKTTQRLIFRTDTAVATSKWVTVLREASLA</sequence>
<dbReference type="InterPro" id="IPR017455">
    <property type="entry name" value="Znf_FYVE-rel"/>
</dbReference>
<keyword evidence="6" id="KW-0862">Zinc</keyword>
<evidence type="ECO:0000313" key="12">
    <source>
        <dbReference type="RefSeq" id="XP_005095950.2"/>
    </source>
</evidence>
<dbReference type="PROSITE" id="PS50003">
    <property type="entry name" value="PH_DOMAIN"/>
    <property type="match status" value="1"/>
</dbReference>
<gene>
    <name evidence="12" type="primary">LOC101845232</name>
</gene>
<dbReference type="SMART" id="SM00064">
    <property type="entry name" value="FYVE"/>
    <property type="match status" value="1"/>
</dbReference>
<dbReference type="InterPro" id="IPR051092">
    <property type="entry name" value="FYVE_RhoGEF_PH"/>
</dbReference>
<dbReference type="InterPro" id="IPR000306">
    <property type="entry name" value="Znf_FYVE"/>
</dbReference>
<protein>
    <submittedName>
        <fullName evidence="12">FYVE, RhoGEF and PH domain-containing protein 6</fullName>
    </submittedName>
</protein>
<dbReference type="SUPFAM" id="SSF50729">
    <property type="entry name" value="PH domain-like"/>
    <property type="match status" value="1"/>
</dbReference>
<evidence type="ECO:0000256" key="6">
    <source>
        <dbReference type="ARBA" id="ARBA00022833"/>
    </source>
</evidence>
<keyword evidence="3" id="KW-0344">Guanine-nucleotide releasing factor</keyword>
<feature type="domain" description="FYVE-type" evidence="10">
    <location>
        <begin position="1"/>
        <end position="55"/>
    </location>
</feature>
<dbReference type="InterPro" id="IPR013083">
    <property type="entry name" value="Znf_RING/FYVE/PHD"/>
</dbReference>
<dbReference type="InterPro" id="IPR011011">
    <property type="entry name" value="Znf_FYVE_PHD"/>
</dbReference>
<reference evidence="12" key="1">
    <citation type="submission" date="2025-08" db="UniProtKB">
        <authorList>
            <consortium name="RefSeq"/>
        </authorList>
    </citation>
    <scope>IDENTIFICATION</scope>
</reference>
<evidence type="ECO:0000313" key="11">
    <source>
        <dbReference type="Proteomes" id="UP000694888"/>
    </source>
</evidence>
<dbReference type="RefSeq" id="XP_005095950.2">
    <property type="nucleotide sequence ID" value="XM_005095893.3"/>
</dbReference>
<feature type="region of interest" description="Disordered" evidence="8">
    <location>
        <begin position="61"/>
        <end position="107"/>
    </location>
</feature>
<dbReference type="Pfam" id="PF01363">
    <property type="entry name" value="FYVE"/>
    <property type="match status" value="1"/>
</dbReference>
<dbReference type="Gene3D" id="3.30.40.10">
    <property type="entry name" value="Zinc/RING finger domain, C3HC4 (zinc finger)"/>
    <property type="match status" value="1"/>
</dbReference>
<dbReference type="PANTHER" id="PTHR12673">
    <property type="entry name" value="FACIOGENITAL DYSPLASIA PROTEIN"/>
    <property type="match status" value="1"/>
</dbReference>
<dbReference type="Pfam" id="PF00169">
    <property type="entry name" value="PH"/>
    <property type="match status" value="1"/>
</dbReference>
<evidence type="ECO:0000256" key="5">
    <source>
        <dbReference type="ARBA" id="ARBA00022771"/>
    </source>
</evidence>
<dbReference type="InterPro" id="IPR011993">
    <property type="entry name" value="PH-like_dom_sf"/>
</dbReference>
<evidence type="ECO:0000259" key="9">
    <source>
        <dbReference type="PROSITE" id="PS50003"/>
    </source>
</evidence>